<evidence type="ECO:0000313" key="4">
    <source>
        <dbReference type="EMBL" id="EQB11801.1"/>
    </source>
</evidence>
<dbReference type="InterPro" id="IPR037165">
    <property type="entry name" value="AldOxase/xan_DH_Mopterin-bd_sf"/>
</dbReference>
<comment type="caution">
    <text evidence="4">The sequence shown here is derived from an EMBL/GenBank/DDBJ whole genome shotgun (WGS) entry which is preliminary data.</text>
</comment>
<dbReference type="RefSeq" id="WP_021227866.1">
    <property type="nucleotide sequence ID" value="NZ_ATDP01000106.1"/>
</dbReference>
<dbReference type="InterPro" id="IPR036856">
    <property type="entry name" value="Ald_Oxase/Xan_DH_a/b_sf"/>
</dbReference>
<gene>
    <name evidence="4" type="ORF">RLDS_21985</name>
</gene>
<dbReference type="Pfam" id="PF01315">
    <property type="entry name" value="Ald_Xan_dh_C"/>
    <property type="match status" value="1"/>
</dbReference>
<dbReference type="InterPro" id="IPR008274">
    <property type="entry name" value="AldOxase/xan_DH_MoCoBD1"/>
</dbReference>
<dbReference type="eggNOG" id="COG1529">
    <property type="taxonomic scope" value="Bacteria"/>
</dbReference>
<organism evidence="4 5">
    <name type="scientific">Sphingobium lactosutens DS20</name>
    <dbReference type="NCBI Taxonomy" id="1331060"/>
    <lineage>
        <taxon>Bacteria</taxon>
        <taxon>Pseudomonadati</taxon>
        <taxon>Pseudomonadota</taxon>
        <taxon>Alphaproteobacteria</taxon>
        <taxon>Sphingomonadales</taxon>
        <taxon>Sphingomonadaceae</taxon>
        <taxon>Sphingobium</taxon>
    </lineage>
</organism>
<dbReference type="OrthoDB" id="8428274at2"/>
<dbReference type="EMBL" id="ATDP01000106">
    <property type="protein sequence ID" value="EQB11801.1"/>
    <property type="molecule type" value="Genomic_DNA"/>
</dbReference>
<name>T0H676_9SPHN</name>
<dbReference type="Gene3D" id="3.30.365.10">
    <property type="entry name" value="Aldehyde oxidase/xanthine dehydrogenase, molybdopterin binding domain"/>
    <property type="match status" value="4"/>
</dbReference>
<dbReference type="InterPro" id="IPR000674">
    <property type="entry name" value="Ald_Oxase/Xan_DH_a/b"/>
</dbReference>
<keyword evidence="1" id="KW-0500">Molybdenum</keyword>
<dbReference type="PANTHER" id="PTHR11908">
    <property type="entry name" value="XANTHINE DEHYDROGENASE"/>
    <property type="match status" value="1"/>
</dbReference>
<sequence length="804" mass="86279">MNAQSNQPSRYIGKPVLRKEDLRLVTGAGRYSDDFTLPGLTHAAMVRSPYARARIVSISTAAALALPGVLAVFTGQDVIAAGLKPLVHDNFLMGSAETQKSGADIILVNSSGKPIVSTPHHLLPPDISIYSGEAVAMVVAETADIAKAAASLVDVEFEELPFVVDAVQALEPDAPQLWEEFPGNIGIDAHVGDQDATDAIFASASKVASLHTHIQRVTGVTMEPRSATGSYDPETQRYQLYAGSSGVWRHKIELALVLGVPPSHVRVIAEDVGGNFGTKNNLSVELALVTWAAKEVGRPVKWTAERGEAFASDYQGRDLTVDAELALDDDGNFLALRTRNISNLGAHFVSFQPLRKGASLMSNVYDIPVGSVRAIGAITNTASTAPFRSAGRPEAIFVMERLVDIAAQRFGFDRIELRRRNLVQPSQFPYRNIAGIEYDSGDYEGVMDAALRMIDWDGFPARAQDARAQGKRRGIGIANYVEITTGMPREKAEIRVDPDGMVELVIGTMSSGQGHETSFAQVAAELLGIGLNQVRLMAGDTDRLTIGGGSISGRSMRFACVVINEAVNRVIEQASKVVAHVTGVDSSAVTFANGVLKASEASEFTIFDVARLIRDRPDLPEELRAPLYGEHDHFFSDASFPFGAQACEVEVDLATGAVRLVDIAAVDDVGRAINPLILHGQTIGGCVQGLGQAMIEHVVYDEESGQLMTGSLMDYGLLRAESVPMFKVEISEVPATMNPMGVRSGGEGGTTPALAVFVNAVVDALKEFGVEHIEMPLTPQKVWSAIHEKAGLPENQMLRDLMML</sequence>
<dbReference type="AlphaFoldDB" id="T0H676"/>
<evidence type="ECO:0000313" key="5">
    <source>
        <dbReference type="Proteomes" id="UP000015531"/>
    </source>
</evidence>
<keyword evidence="2" id="KW-0560">Oxidoreductase</keyword>
<dbReference type="GO" id="GO:0016491">
    <property type="term" value="F:oxidoreductase activity"/>
    <property type="evidence" value="ECO:0007669"/>
    <property type="project" value="UniProtKB-KW"/>
</dbReference>
<dbReference type="Proteomes" id="UP000015531">
    <property type="component" value="Unassembled WGS sequence"/>
</dbReference>
<reference evidence="4 5" key="1">
    <citation type="journal article" date="2013" name="Genome Announc.">
        <title>Draft Genome Sequence of Sphingobium lactosutens Strain DS20T, Isolated from a Hexachlorocyclohexane Dumpsite.</title>
        <authorList>
            <person name="Kumar R."/>
            <person name="Dwivedi V."/>
            <person name="Negi V."/>
            <person name="Khurana J.P."/>
            <person name="Lal R."/>
        </authorList>
    </citation>
    <scope>NUCLEOTIDE SEQUENCE [LARGE SCALE GENOMIC DNA]</scope>
    <source>
        <strain evidence="4 5">DS20</strain>
    </source>
</reference>
<accession>T0H676</accession>
<dbReference type="SUPFAM" id="SSF54665">
    <property type="entry name" value="CO dehydrogenase molybdoprotein N-domain-like"/>
    <property type="match status" value="1"/>
</dbReference>
<keyword evidence="5" id="KW-1185">Reference proteome</keyword>
<dbReference type="InterPro" id="IPR016208">
    <property type="entry name" value="Ald_Oxase/xanthine_DH-like"/>
</dbReference>
<protein>
    <recommendedName>
        <fullName evidence="3">Aldehyde oxidase/xanthine dehydrogenase a/b hammerhead domain-containing protein</fullName>
    </recommendedName>
</protein>
<dbReference type="GO" id="GO:0005506">
    <property type="term" value="F:iron ion binding"/>
    <property type="evidence" value="ECO:0007669"/>
    <property type="project" value="InterPro"/>
</dbReference>
<dbReference type="SMART" id="SM01008">
    <property type="entry name" value="Ald_Xan_dh_C"/>
    <property type="match status" value="1"/>
</dbReference>
<dbReference type="Gene3D" id="3.90.1170.50">
    <property type="entry name" value="Aldehyde oxidase/xanthine dehydrogenase, a/b hammerhead"/>
    <property type="match status" value="1"/>
</dbReference>
<evidence type="ECO:0000259" key="3">
    <source>
        <dbReference type="SMART" id="SM01008"/>
    </source>
</evidence>
<dbReference type="PANTHER" id="PTHR11908:SF132">
    <property type="entry name" value="ALDEHYDE OXIDASE 1-RELATED"/>
    <property type="match status" value="1"/>
</dbReference>
<dbReference type="PATRIC" id="fig|1331060.3.peg.4251"/>
<evidence type="ECO:0000256" key="2">
    <source>
        <dbReference type="ARBA" id="ARBA00023002"/>
    </source>
</evidence>
<proteinExistence type="predicted"/>
<dbReference type="InterPro" id="IPR046867">
    <property type="entry name" value="AldOxase/xan_DH_MoCoBD2"/>
</dbReference>
<dbReference type="Pfam" id="PF20256">
    <property type="entry name" value="MoCoBD_2"/>
    <property type="match status" value="1"/>
</dbReference>
<feature type="domain" description="Aldehyde oxidase/xanthine dehydrogenase a/b hammerhead" evidence="3">
    <location>
        <begin position="26"/>
        <end position="161"/>
    </location>
</feature>
<evidence type="ECO:0000256" key="1">
    <source>
        <dbReference type="ARBA" id="ARBA00022505"/>
    </source>
</evidence>
<dbReference type="Pfam" id="PF02738">
    <property type="entry name" value="MoCoBD_1"/>
    <property type="match status" value="1"/>
</dbReference>
<dbReference type="SUPFAM" id="SSF56003">
    <property type="entry name" value="Molybdenum cofactor-binding domain"/>
    <property type="match status" value="1"/>
</dbReference>